<evidence type="ECO:0000259" key="1">
    <source>
        <dbReference type="PROSITE" id="PS51186"/>
    </source>
</evidence>
<evidence type="ECO:0000313" key="3">
    <source>
        <dbReference type="Proteomes" id="UP000325295"/>
    </source>
</evidence>
<sequence>MQDTYETNRLLINRFALTDVTDVADMFEDQELNLMSGLRLPETRPEKLMGLTMLVKTQNSLIYILRNKKSGNAVGLVVFYRMYLLNYVYSEFECEIGFVLSRDSWQQGLMSEALRQLISAYFEETDFVGIYAGAHSGNVRSQALLKRMGFQAKKVPRYLSEDQFDEQLEYFYLSESMLND</sequence>
<dbReference type="InterPro" id="IPR000182">
    <property type="entry name" value="GNAT_dom"/>
</dbReference>
<dbReference type="PANTHER" id="PTHR43792">
    <property type="entry name" value="GNAT FAMILY, PUTATIVE (AFU_ORTHOLOGUE AFUA_3G00765)-RELATED-RELATED"/>
    <property type="match status" value="1"/>
</dbReference>
<proteinExistence type="predicted"/>
<feature type="domain" description="N-acetyltransferase" evidence="1">
    <location>
        <begin position="21"/>
        <end position="174"/>
    </location>
</feature>
<keyword evidence="3" id="KW-1185">Reference proteome</keyword>
<keyword evidence="2" id="KW-0808">Transferase</keyword>
<gene>
    <name evidence="2" type="ORF">F0161_03240</name>
</gene>
<dbReference type="AlphaFoldDB" id="A0A5P1X456"/>
<dbReference type="EMBL" id="CP043939">
    <property type="protein sequence ID" value="QER66987.1"/>
    <property type="molecule type" value="Genomic_DNA"/>
</dbReference>
<dbReference type="OrthoDB" id="9798081at2"/>
<dbReference type="Pfam" id="PF13302">
    <property type="entry name" value="Acetyltransf_3"/>
    <property type="match status" value="1"/>
</dbReference>
<reference evidence="2 3" key="1">
    <citation type="submission" date="2019-09" db="EMBL/GenBank/DDBJ databases">
        <title>Complete Genome Sequence of Lactobacillus nenjiangensis SH-Y15, isolated from sauerkraut.</title>
        <authorList>
            <person name="Yang H."/>
        </authorList>
    </citation>
    <scope>NUCLEOTIDE SEQUENCE [LARGE SCALE GENOMIC DNA]</scope>
    <source>
        <strain evidence="2 3">SH-Y15</strain>
    </source>
</reference>
<dbReference type="Proteomes" id="UP000325295">
    <property type="component" value="Chromosome"/>
</dbReference>
<evidence type="ECO:0000313" key="2">
    <source>
        <dbReference type="EMBL" id="QER66987.1"/>
    </source>
</evidence>
<dbReference type="PROSITE" id="PS51186">
    <property type="entry name" value="GNAT"/>
    <property type="match status" value="1"/>
</dbReference>
<accession>A0A5P1X456</accession>
<name>A0A5P1X456_9LACO</name>
<dbReference type="InterPro" id="IPR051531">
    <property type="entry name" value="N-acetyltransferase"/>
</dbReference>
<dbReference type="RefSeq" id="WP_150203711.1">
    <property type="nucleotide sequence ID" value="NZ_CAUQTN010000066.1"/>
</dbReference>
<dbReference type="InterPro" id="IPR016181">
    <property type="entry name" value="Acyl_CoA_acyltransferase"/>
</dbReference>
<protein>
    <submittedName>
        <fullName evidence="2">GNAT family N-acetyltransferase</fullName>
    </submittedName>
</protein>
<dbReference type="KEGG" id="lnn:F0161_03240"/>
<dbReference type="GO" id="GO:0016747">
    <property type="term" value="F:acyltransferase activity, transferring groups other than amino-acyl groups"/>
    <property type="evidence" value="ECO:0007669"/>
    <property type="project" value="InterPro"/>
</dbReference>
<dbReference type="SUPFAM" id="SSF55729">
    <property type="entry name" value="Acyl-CoA N-acyltransferases (Nat)"/>
    <property type="match status" value="1"/>
</dbReference>
<organism evidence="2 3">
    <name type="scientific">Paucilactobacillus nenjiangensis</name>
    <dbReference type="NCBI Taxonomy" id="1296540"/>
    <lineage>
        <taxon>Bacteria</taxon>
        <taxon>Bacillati</taxon>
        <taxon>Bacillota</taxon>
        <taxon>Bacilli</taxon>
        <taxon>Lactobacillales</taxon>
        <taxon>Lactobacillaceae</taxon>
        <taxon>Paucilactobacillus</taxon>
    </lineage>
</organism>
<dbReference type="Gene3D" id="3.40.630.30">
    <property type="match status" value="1"/>
</dbReference>